<dbReference type="AlphaFoldDB" id="A0A2N9M3X0"/>
<gene>
    <name evidence="2" type="ORF">SBA5_760017</name>
</gene>
<evidence type="ECO:0000313" key="2">
    <source>
        <dbReference type="EMBL" id="SPE30189.1"/>
    </source>
</evidence>
<proteinExistence type="predicted"/>
<dbReference type="EMBL" id="OKRB01000137">
    <property type="protein sequence ID" value="SPE30189.1"/>
    <property type="molecule type" value="Genomic_DNA"/>
</dbReference>
<dbReference type="Proteomes" id="UP000239735">
    <property type="component" value="Unassembled WGS sequence"/>
</dbReference>
<organism evidence="2 3">
    <name type="scientific">Candidatus Sulfuritelmatomonas gaucii</name>
    <dbReference type="NCBI Taxonomy" id="2043161"/>
    <lineage>
        <taxon>Bacteria</taxon>
        <taxon>Pseudomonadati</taxon>
        <taxon>Acidobacteriota</taxon>
        <taxon>Terriglobia</taxon>
        <taxon>Terriglobales</taxon>
        <taxon>Acidobacteriaceae</taxon>
        <taxon>Candidatus Sulfuritelmatomonas</taxon>
    </lineage>
</organism>
<sequence length="100" mass="11061">MTCHVIPCQVILRQLELAHTVNYRSIFYRAWPLSHRVTATSGGPAAGLPIIWGDHFRAAWGPAGYLSTTMRLNARRGSPGAERRTLHHSQCESRPPGNTA</sequence>
<reference evidence="3" key="1">
    <citation type="submission" date="2018-02" db="EMBL/GenBank/DDBJ databases">
        <authorList>
            <person name="Hausmann B."/>
        </authorList>
    </citation>
    <scope>NUCLEOTIDE SEQUENCE [LARGE SCALE GENOMIC DNA]</scope>
    <source>
        <strain evidence="3">Peat soil MAG SbA5</strain>
    </source>
</reference>
<protein>
    <submittedName>
        <fullName evidence="2">Uncharacterized protein</fullName>
    </submittedName>
</protein>
<feature type="region of interest" description="Disordered" evidence="1">
    <location>
        <begin position="76"/>
        <end position="100"/>
    </location>
</feature>
<accession>A0A2N9M3X0</accession>
<name>A0A2N9M3X0_9BACT</name>
<evidence type="ECO:0000313" key="3">
    <source>
        <dbReference type="Proteomes" id="UP000239735"/>
    </source>
</evidence>
<evidence type="ECO:0000256" key="1">
    <source>
        <dbReference type="SAM" id="MobiDB-lite"/>
    </source>
</evidence>